<reference evidence="8 9" key="1">
    <citation type="submission" date="2024-03" db="EMBL/GenBank/DDBJ databases">
        <title>Novel species of the genus Variovorax.</title>
        <authorList>
            <person name="Liu Q."/>
            <person name="Xin Y.-H."/>
        </authorList>
    </citation>
    <scope>NUCLEOTIDE SEQUENCE [LARGE SCALE GENOMIC DNA]</scope>
    <source>
        <strain evidence="8 9">KACC 18901</strain>
    </source>
</reference>
<name>A0ABU8X3L8_9BURK</name>
<evidence type="ECO:0000256" key="2">
    <source>
        <dbReference type="ARBA" id="ARBA00022729"/>
    </source>
</evidence>
<feature type="compositionally biased region" description="Basic and acidic residues" evidence="7">
    <location>
        <begin position="78"/>
        <end position="87"/>
    </location>
</feature>
<protein>
    <submittedName>
        <fullName evidence="8">Lipoprotein</fullName>
    </submittedName>
</protein>
<comment type="caution">
    <text evidence="8">The sequence shown here is derived from an EMBL/GenBank/DDBJ whole genome shotgun (WGS) entry which is preliminary data.</text>
</comment>
<proteinExistence type="predicted"/>
<evidence type="ECO:0000256" key="5">
    <source>
        <dbReference type="ARBA" id="ARBA00023237"/>
    </source>
</evidence>
<evidence type="ECO:0000256" key="7">
    <source>
        <dbReference type="SAM" id="MobiDB-lite"/>
    </source>
</evidence>
<evidence type="ECO:0000256" key="3">
    <source>
        <dbReference type="ARBA" id="ARBA00023136"/>
    </source>
</evidence>
<evidence type="ECO:0000313" key="9">
    <source>
        <dbReference type="Proteomes" id="UP001367030"/>
    </source>
</evidence>
<organism evidence="8 9">
    <name type="scientific">Variovorax robiniae</name>
    <dbReference type="NCBI Taxonomy" id="1836199"/>
    <lineage>
        <taxon>Bacteria</taxon>
        <taxon>Pseudomonadati</taxon>
        <taxon>Pseudomonadota</taxon>
        <taxon>Betaproteobacteria</taxon>
        <taxon>Burkholderiales</taxon>
        <taxon>Comamonadaceae</taxon>
        <taxon>Variovorax</taxon>
    </lineage>
</organism>
<evidence type="ECO:0000256" key="1">
    <source>
        <dbReference type="ARBA" id="ARBA00004459"/>
    </source>
</evidence>
<gene>
    <name evidence="8" type="ORF">WKW79_07480</name>
</gene>
<keyword evidence="2" id="KW-0732">Signal</keyword>
<keyword evidence="9" id="KW-1185">Reference proteome</keyword>
<dbReference type="Proteomes" id="UP001367030">
    <property type="component" value="Unassembled WGS sequence"/>
</dbReference>
<dbReference type="EMBL" id="JBBKZS010000002">
    <property type="protein sequence ID" value="MEJ8854403.1"/>
    <property type="molecule type" value="Genomic_DNA"/>
</dbReference>
<keyword evidence="6 8" id="KW-0449">Lipoprotein</keyword>
<dbReference type="PROSITE" id="PS51257">
    <property type="entry name" value="PROKAR_LIPOPROTEIN"/>
    <property type="match status" value="1"/>
</dbReference>
<keyword evidence="3" id="KW-0472">Membrane</keyword>
<dbReference type="RefSeq" id="WP_340334463.1">
    <property type="nucleotide sequence ID" value="NZ_JBBKZS010000002.1"/>
</dbReference>
<evidence type="ECO:0000256" key="6">
    <source>
        <dbReference type="ARBA" id="ARBA00023288"/>
    </source>
</evidence>
<keyword evidence="5" id="KW-0998">Cell outer membrane</keyword>
<accession>A0ABU8X3L8</accession>
<comment type="subcellular location">
    <subcellularLocation>
        <location evidence="1">Cell outer membrane</location>
        <topology evidence="1">Lipid-anchor</topology>
    </subcellularLocation>
</comment>
<sequence>MLKVSQILVIALGLSSLVVGISGCGQRGSLYLPTEPAAANRATLPELVIPGSRKAPAASPTPAPAATVPAATDAATESTEKSTEPAK</sequence>
<dbReference type="InterPro" id="IPR032831">
    <property type="entry name" value="LptM_cons"/>
</dbReference>
<keyword evidence="4" id="KW-0564">Palmitate</keyword>
<evidence type="ECO:0000313" key="8">
    <source>
        <dbReference type="EMBL" id="MEJ8854403.1"/>
    </source>
</evidence>
<feature type="region of interest" description="Disordered" evidence="7">
    <location>
        <begin position="51"/>
        <end position="87"/>
    </location>
</feature>
<feature type="compositionally biased region" description="Low complexity" evidence="7">
    <location>
        <begin position="55"/>
        <end position="76"/>
    </location>
</feature>
<dbReference type="NCBIfam" id="NF047847">
    <property type="entry name" value="SS_mature_LptM"/>
    <property type="match status" value="1"/>
</dbReference>
<evidence type="ECO:0000256" key="4">
    <source>
        <dbReference type="ARBA" id="ARBA00023139"/>
    </source>
</evidence>